<comment type="caution">
    <text evidence="2">The sequence shown here is derived from an EMBL/GenBank/DDBJ whole genome shotgun (WGS) entry which is preliminary data.</text>
</comment>
<protein>
    <submittedName>
        <fullName evidence="2">Replication initiation protein</fullName>
    </submittedName>
</protein>
<sequence>MTTFLARTTVMAPVETSSRPGSHPTLTGTTPTRFSAVDCQPTLDTRPPRSALGLRRPSAGASAAEHAFHRATAAPDVSKWLHHVKAAAGCTSPVRLSGEMWTVDRETGVLLSRRHTTDLPDAAIYKPCGNRRATVCLSCAERYRQDAYQILRSFLVGGKGIPVTVAQHPAVFATFTAPSFGTVHTRHVDRHTCIRRNRCDCRPEPCHARRNATVCPHGTVIACYARHDPTDPRLGQPLCPDCYDHHAQVVWNNHARELWRRTTTAVTRAVRARARQLGHPASSVRLSYGNVAEMQRRGVVHFHAVIRLDGHHPDVDELLPPPEGLGVDDLVDALTHAVTVTRFHTGPHPANPNGWPITWGDPSKGFDVRPITVTGTGEVTDSMAAGYLAKYATKATEITGHTSRRLASDTIGLYANPDGTHPERLIDACWTLGNHRDWAGLRRWAHMLGFGGHFLTKSRRHVVTFQLLRDNRIVYRRQAEAPPGTDATEPDTTLVVNFLTFVGAGWHTTGDALLANTAAALARERQAAARDALTDEHPVP</sequence>
<reference evidence="2" key="1">
    <citation type="submission" date="2021-01" db="EMBL/GenBank/DDBJ databases">
        <title>Whole genome shotgun sequence of Virgisporangium aliadipatigenens NBRC 105644.</title>
        <authorList>
            <person name="Komaki H."/>
            <person name="Tamura T."/>
        </authorList>
    </citation>
    <scope>NUCLEOTIDE SEQUENCE</scope>
    <source>
        <strain evidence="2">NBRC 105644</strain>
    </source>
</reference>
<dbReference type="RefSeq" id="WP_239153204.1">
    <property type="nucleotide sequence ID" value="NZ_BOPF01000014.1"/>
</dbReference>
<dbReference type="AlphaFoldDB" id="A0A8J3YL83"/>
<organism evidence="2 3">
    <name type="scientific">Virgisporangium aliadipatigenens</name>
    <dbReference type="NCBI Taxonomy" id="741659"/>
    <lineage>
        <taxon>Bacteria</taxon>
        <taxon>Bacillati</taxon>
        <taxon>Actinomycetota</taxon>
        <taxon>Actinomycetes</taxon>
        <taxon>Micromonosporales</taxon>
        <taxon>Micromonosporaceae</taxon>
        <taxon>Virgisporangium</taxon>
    </lineage>
</organism>
<dbReference type="Pfam" id="PF20199">
    <property type="entry name" value="RepSA"/>
    <property type="match status" value="1"/>
</dbReference>
<feature type="region of interest" description="Disordered" evidence="1">
    <location>
        <begin position="14"/>
        <end position="33"/>
    </location>
</feature>
<dbReference type="InterPro" id="IPR046828">
    <property type="entry name" value="RepSA"/>
</dbReference>
<gene>
    <name evidence="2" type="ORF">Val02_41220</name>
</gene>
<evidence type="ECO:0000256" key="1">
    <source>
        <dbReference type="SAM" id="MobiDB-lite"/>
    </source>
</evidence>
<accession>A0A8J3YL83</accession>
<feature type="compositionally biased region" description="Polar residues" evidence="1">
    <location>
        <begin position="15"/>
        <end position="33"/>
    </location>
</feature>
<name>A0A8J3YL83_9ACTN</name>
<dbReference type="Proteomes" id="UP000619260">
    <property type="component" value="Unassembled WGS sequence"/>
</dbReference>
<evidence type="ECO:0000313" key="3">
    <source>
        <dbReference type="Proteomes" id="UP000619260"/>
    </source>
</evidence>
<proteinExistence type="predicted"/>
<evidence type="ECO:0000313" key="2">
    <source>
        <dbReference type="EMBL" id="GIJ47236.1"/>
    </source>
</evidence>
<keyword evidence="3" id="KW-1185">Reference proteome</keyword>
<dbReference type="EMBL" id="BOPF01000014">
    <property type="protein sequence ID" value="GIJ47236.1"/>
    <property type="molecule type" value="Genomic_DNA"/>
</dbReference>